<evidence type="ECO:0000256" key="1">
    <source>
        <dbReference type="SAM" id="SignalP"/>
    </source>
</evidence>
<sequence length="322" mass="34413">MQCGRTGSLLVLLSLLAGVLFVASSASSFAIDNIRDLKGLNATSPDAENWCIGANGIVLCGSLRVAGAIDYLAWNGMQFINAADHGRELQYAISNQYGECYNPTEAGSMNDGAGPTTSSVLLGANTNGNIYRTVSKPAFWIAPGQRDPNGGCIGVNPTVVSRFITSKQVNIGAYGQWNAIQYLLSSYVPEPQSFIQYEAPTGYMPPSFNTFFIINLDSGQLMRVGPNTAETTEPVIISTADGTHAMGAYLARAPQSTYAHYARFYFAGYTAKWSVVYRQWGAGVGTLSFQSIICVGSLAEVQGCMVNVARQSGYIHCTHPGC</sequence>
<dbReference type="EMBL" id="KB008153">
    <property type="protein sequence ID" value="ELR11360.1"/>
    <property type="molecule type" value="Genomic_DNA"/>
</dbReference>
<dbReference type="KEGG" id="acan:ACA1_134270"/>
<reference evidence="2 3" key="1">
    <citation type="journal article" date="2013" name="Genome Biol.">
        <title>Genome of Acanthamoeba castellanii highlights extensive lateral gene transfer and early evolution of tyrosine kinase signaling.</title>
        <authorList>
            <person name="Clarke M."/>
            <person name="Lohan A.J."/>
            <person name="Liu B."/>
            <person name="Lagkouvardos I."/>
            <person name="Roy S."/>
            <person name="Zafar N."/>
            <person name="Bertelli C."/>
            <person name="Schilde C."/>
            <person name="Kianianmomeni A."/>
            <person name="Burglin T.R."/>
            <person name="Frech C."/>
            <person name="Turcotte B."/>
            <person name="Kopec K.O."/>
            <person name="Synnott J.M."/>
            <person name="Choo C."/>
            <person name="Paponov I."/>
            <person name="Finkler A."/>
            <person name="Soon Heng Tan C."/>
            <person name="Hutchins A.P."/>
            <person name="Weinmeier T."/>
            <person name="Rattei T."/>
            <person name="Chu J.S."/>
            <person name="Gimenez G."/>
            <person name="Irimia M."/>
            <person name="Rigden D.J."/>
            <person name="Fitzpatrick D.A."/>
            <person name="Lorenzo-Morales J."/>
            <person name="Bateman A."/>
            <person name="Chiu C.H."/>
            <person name="Tang P."/>
            <person name="Hegemann P."/>
            <person name="Fromm H."/>
            <person name="Raoult D."/>
            <person name="Greub G."/>
            <person name="Miranda-Saavedra D."/>
            <person name="Chen N."/>
            <person name="Nash P."/>
            <person name="Ginger M.L."/>
            <person name="Horn M."/>
            <person name="Schaap P."/>
            <person name="Caler L."/>
            <person name="Loftus B."/>
        </authorList>
    </citation>
    <scope>NUCLEOTIDE SEQUENCE [LARGE SCALE GENOMIC DNA]</scope>
    <source>
        <strain evidence="2 3">Neff</strain>
    </source>
</reference>
<organism evidence="2 3">
    <name type="scientific">Acanthamoeba castellanii (strain ATCC 30010 / Neff)</name>
    <dbReference type="NCBI Taxonomy" id="1257118"/>
    <lineage>
        <taxon>Eukaryota</taxon>
        <taxon>Amoebozoa</taxon>
        <taxon>Discosea</taxon>
        <taxon>Longamoebia</taxon>
        <taxon>Centramoebida</taxon>
        <taxon>Acanthamoebidae</taxon>
        <taxon>Acanthamoeba</taxon>
    </lineage>
</organism>
<accession>L8GE35</accession>
<dbReference type="AlphaFoldDB" id="L8GE35"/>
<protein>
    <submittedName>
        <fullName evidence="2">Uncharacterized protein</fullName>
    </submittedName>
</protein>
<keyword evidence="1" id="KW-0732">Signal</keyword>
<dbReference type="OrthoDB" id="6105421at2759"/>
<dbReference type="Proteomes" id="UP000011083">
    <property type="component" value="Unassembled WGS sequence"/>
</dbReference>
<feature type="signal peptide" evidence="1">
    <location>
        <begin position="1"/>
        <end position="26"/>
    </location>
</feature>
<evidence type="ECO:0000313" key="3">
    <source>
        <dbReference type="Proteomes" id="UP000011083"/>
    </source>
</evidence>
<name>L8GE35_ACACF</name>
<evidence type="ECO:0000313" key="2">
    <source>
        <dbReference type="EMBL" id="ELR11360.1"/>
    </source>
</evidence>
<dbReference type="VEuPathDB" id="AmoebaDB:ACA1_134270"/>
<gene>
    <name evidence="2" type="ORF">ACA1_134270</name>
</gene>
<dbReference type="GeneID" id="14911803"/>
<feature type="chain" id="PRO_5003989445" evidence="1">
    <location>
        <begin position="27"/>
        <end position="322"/>
    </location>
</feature>
<proteinExistence type="predicted"/>
<dbReference type="RefSeq" id="XP_004333373.1">
    <property type="nucleotide sequence ID" value="XM_004333325.1"/>
</dbReference>
<keyword evidence="3" id="KW-1185">Reference proteome</keyword>